<proteinExistence type="inferred from homology"/>
<keyword evidence="7 10" id="KW-0505">Motor protein</keyword>
<evidence type="ECO:0000256" key="10">
    <source>
        <dbReference type="PROSITE-ProRule" id="PRU00283"/>
    </source>
</evidence>
<dbReference type="PRINTS" id="PR00380">
    <property type="entry name" value="KINESINHEAVY"/>
</dbReference>
<feature type="coiled-coil region" evidence="11">
    <location>
        <begin position="359"/>
        <end position="407"/>
    </location>
</feature>
<dbReference type="AlphaFoldDB" id="A0AAD1XKM4"/>
<comment type="similarity">
    <text evidence="9">Belongs to the TRAFAC class myosin-kinesin ATPase superfamily. Kinesin family. KIN-5/BimC subfamily.</text>
</comment>
<feature type="region of interest" description="Disordered" evidence="12">
    <location>
        <begin position="826"/>
        <end position="867"/>
    </location>
</feature>
<keyword evidence="5 10" id="KW-0067">ATP-binding</keyword>
<keyword evidence="15" id="KW-1185">Reference proteome</keyword>
<feature type="coiled-coil region" evidence="11">
    <location>
        <begin position="639"/>
        <end position="715"/>
    </location>
</feature>
<evidence type="ECO:0000256" key="8">
    <source>
        <dbReference type="ARBA" id="ARBA00023212"/>
    </source>
</evidence>
<dbReference type="PROSITE" id="PS50067">
    <property type="entry name" value="KINESIN_MOTOR_2"/>
    <property type="match status" value="1"/>
</dbReference>
<dbReference type="Pfam" id="PF00225">
    <property type="entry name" value="Kinesin"/>
    <property type="match status" value="1"/>
</dbReference>
<feature type="binding site" evidence="10">
    <location>
        <begin position="112"/>
        <end position="119"/>
    </location>
    <ligand>
        <name>ATP</name>
        <dbReference type="ChEBI" id="CHEBI:30616"/>
    </ligand>
</feature>
<evidence type="ECO:0000256" key="6">
    <source>
        <dbReference type="ARBA" id="ARBA00023054"/>
    </source>
</evidence>
<organism evidence="14 15">
    <name type="scientific">Euplotes crassus</name>
    <dbReference type="NCBI Taxonomy" id="5936"/>
    <lineage>
        <taxon>Eukaryota</taxon>
        <taxon>Sar</taxon>
        <taxon>Alveolata</taxon>
        <taxon>Ciliophora</taxon>
        <taxon>Intramacronucleata</taxon>
        <taxon>Spirotrichea</taxon>
        <taxon>Hypotrichia</taxon>
        <taxon>Euplotida</taxon>
        <taxon>Euplotidae</taxon>
        <taxon>Moneuplotes</taxon>
    </lineage>
</organism>
<dbReference type="GO" id="GO:0051231">
    <property type="term" value="P:spindle elongation"/>
    <property type="evidence" value="ECO:0007669"/>
    <property type="project" value="TreeGrafter"/>
</dbReference>
<evidence type="ECO:0000256" key="5">
    <source>
        <dbReference type="ARBA" id="ARBA00022840"/>
    </source>
</evidence>
<evidence type="ECO:0000259" key="13">
    <source>
        <dbReference type="PROSITE" id="PS50067"/>
    </source>
</evidence>
<feature type="coiled-coil region" evidence="11">
    <location>
        <begin position="478"/>
        <end position="505"/>
    </location>
</feature>
<reference evidence="14" key="1">
    <citation type="submission" date="2023-07" db="EMBL/GenBank/DDBJ databases">
        <authorList>
            <consortium name="AG Swart"/>
            <person name="Singh M."/>
            <person name="Singh A."/>
            <person name="Seah K."/>
            <person name="Emmerich C."/>
        </authorList>
    </citation>
    <scope>NUCLEOTIDE SEQUENCE</scope>
    <source>
        <strain evidence="14">DP1</strain>
    </source>
</reference>
<dbReference type="GO" id="GO:0007052">
    <property type="term" value="P:mitotic spindle organization"/>
    <property type="evidence" value="ECO:0007669"/>
    <property type="project" value="TreeGrafter"/>
</dbReference>
<keyword evidence="3" id="KW-0493">Microtubule</keyword>
<evidence type="ECO:0000256" key="12">
    <source>
        <dbReference type="SAM" id="MobiDB-lite"/>
    </source>
</evidence>
<feature type="domain" description="Kinesin motor" evidence="13">
    <location>
        <begin position="15"/>
        <end position="365"/>
    </location>
</feature>
<feature type="region of interest" description="Disordered" evidence="12">
    <location>
        <begin position="1114"/>
        <end position="1138"/>
    </location>
</feature>
<dbReference type="SUPFAM" id="SSF52540">
    <property type="entry name" value="P-loop containing nucleoside triphosphate hydrolases"/>
    <property type="match status" value="1"/>
</dbReference>
<evidence type="ECO:0000256" key="4">
    <source>
        <dbReference type="ARBA" id="ARBA00022741"/>
    </source>
</evidence>
<dbReference type="Proteomes" id="UP001295684">
    <property type="component" value="Unassembled WGS sequence"/>
</dbReference>
<comment type="subcellular location">
    <subcellularLocation>
        <location evidence="1">Cytoplasm</location>
        <location evidence="1">Cytoskeleton</location>
    </subcellularLocation>
</comment>
<gene>
    <name evidence="14" type="ORF">ECRASSUSDP1_LOCUS15702</name>
</gene>
<dbReference type="EMBL" id="CAMPGE010015744">
    <property type="protein sequence ID" value="CAI2374350.1"/>
    <property type="molecule type" value="Genomic_DNA"/>
</dbReference>
<comment type="caution">
    <text evidence="14">The sequence shown here is derived from an EMBL/GenBank/DDBJ whole genome shotgun (WGS) entry which is preliminary data.</text>
</comment>
<dbReference type="InterPro" id="IPR019821">
    <property type="entry name" value="Kinesin_motor_CS"/>
</dbReference>
<keyword evidence="8" id="KW-0206">Cytoskeleton</keyword>
<dbReference type="GO" id="GO:0005874">
    <property type="term" value="C:microtubule"/>
    <property type="evidence" value="ECO:0007669"/>
    <property type="project" value="UniProtKB-KW"/>
</dbReference>
<evidence type="ECO:0000256" key="7">
    <source>
        <dbReference type="ARBA" id="ARBA00023175"/>
    </source>
</evidence>
<sequence length="1138" mass="131282">MKGSKFSIEGENEEAFKVFVRVRPLMPRERCTEGRKNNGSIVKVIEESKNCSKLYLSDPDMVYDYVGRRERGYEFDTIFGQRDSNETVFKNTVEPLLPSILEGYNATCFAYGMTGSGKTHTMLGTSTTLDSIKYVNTAEKGLCLQTVEKLFQLMQETRNKQFAIKISYLEIYNEQVRDLLEDKQTQLMIVEDPVRGVFVPELREIEVSHPSELIELITDGNRRRTMASTSANQFSSRSHAILQISVQTSESTLGMGNQVFYSKLSLIDLAGSERAASTSNRGQRMVEGANINRSLLALGNCINILSDKNKTGSFVPYRDSKLTRLLKDSLGGNTKTCMIACISPSYFCYEESTNTLKYAERARNIKKKTKKNIKEVELHMSKYKEIIENLRGEISTLRNQLKVEHDKKVIRDKQKTRDIFQHHVIDSKTEKEDVVELLQDCSTDQAKAAGHTSVVLDQVNCISELSALNQEGDSFLMNDDLNVNLEEVKKERDELEAKLKNGDISMCQAESSYFEQIRVQLYSNFEEEWDITHSIAEINELQKENNERILTLANQMEQLISKKERTKSEEEKVKISELLNVKLQEIENLELAMQDNANVLKEWLEAKKINEENRNRIQEMFSNIQSNKKKDIIEMQIMMRRLKLEKADLHLQNLQIKKEIILSKKQNETKEKKLQQMHAEIEQMKKELMAKDMELEKSKKILSEKDEELRKMKNISHYTPQDIVQISGEENPIEMLKEIAVDNRLSPQMQSENNYDKKENKTVLNHPFYQNLSVSQKENLENIETPAERKAAERYEKEQNSFNSLSSVSVHNEVSAATDMQYEELFDPSTGGTKKVKKSINSKGESYSSRRDTHKAKKMMEKSREDQKNEILRQITPVKFNKNYDAAKSTNGKANPMSSNHGYSCQFEKRKKSRGYKARNRAKFMVNNAEHNTFSYRSQSVCSKVPKSTTSRKSSSSNRMVDLKEVRNHEKQKKQARIGIHGTHLDKMISKTNFSKMSKNYAINVSNLRNKDGNSGFGNKTDRNYNDLSHNSKTYNSRYMNEEEQLSGGSKLDEADPRSKTHQKIPNGILQLRKQMLLQEYKIIEEQNQELQNLDLSPETKDKYMKFCYDTPNDIEQEGGMDNIPRDFEINENYSSPR</sequence>
<protein>
    <recommendedName>
        <fullName evidence="13">Kinesin motor domain-containing protein</fullName>
    </recommendedName>
</protein>
<accession>A0AAD1XKM4</accession>
<dbReference type="FunFam" id="3.40.850.10:FF:000019">
    <property type="entry name" value="Kinesin-like protein KIN-5D"/>
    <property type="match status" value="1"/>
</dbReference>
<keyword evidence="2" id="KW-0963">Cytoplasm</keyword>
<dbReference type="GO" id="GO:0007018">
    <property type="term" value="P:microtubule-based movement"/>
    <property type="evidence" value="ECO:0007669"/>
    <property type="project" value="InterPro"/>
</dbReference>
<evidence type="ECO:0000313" key="14">
    <source>
        <dbReference type="EMBL" id="CAI2374350.1"/>
    </source>
</evidence>
<dbReference type="InterPro" id="IPR036961">
    <property type="entry name" value="Kinesin_motor_dom_sf"/>
</dbReference>
<dbReference type="PANTHER" id="PTHR47969:SF15">
    <property type="entry name" value="CHROMOSOME-ASSOCIATED KINESIN KIF4A-RELATED"/>
    <property type="match status" value="1"/>
</dbReference>
<feature type="compositionally biased region" description="Polar residues" evidence="12">
    <location>
        <begin position="1026"/>
        <end position="1039"/>
    </location>
</feature>
<keyword evidence="4 10" id="KW-0547">Nucleotide-binding</keyword>
<dbReference type="InterPro" id="IPR027640">
    <property type="entry name" value="Kinesin-like_fam"/>
</dbReference>
<evidence type="ECO:0000256" key="11">
    <source>
        <dbReference type="SAM" id="Coils"/>
    </source>
</evidence>
<name>A0AAD1XKM4_EUPCR</name>
<dbReference type="SMART" id="SM00129">
    <property type="entry name" value="KISc"/>
    <property type="match status" value="1"/>
</dbReference>
<dbReference type="PROSITE" id="PS00411">
    <property type="entry name" value="KINESIN_MOTOR_1"/>
    <property type="match status" value="1"/>
</dbReference>
<dbReference type="Gene3D" id="3.40.850.10">
    <property type="entry name" value="Kinesin motor domain"/>
    <property type="match status" value="1"/>
</dbReference>
<dbReference type="InterPro" id="IPR001752">
    <property type="entry name" value="Kinesin_motor_dom"/>
</dbReference>
<evidence type="ECO:0000256" key="3">
    <source>
        <dbReference type="ARBA" id="ARBA00022701"/>
    </source>
</evidence>
<evidence type="ECO:0000256" key="2">
    <source>
        <dbReference type="ARBA" id="ARBA00022490"/>
    </source>
</evidence>
<feature type="region of interest" description="Disordered" evidence="12">
    <location>
        <begin position="1007"/>
        <end position="1062"/>
    </location>
</feature>
<keyword evidence="6 11" id="KW-0175">Coiled coil</keyword>
<feature type="compositionally biased region" description="Basic and acidic residues" evidence="12">
    <location>
        <begin position="858"/>
        <end position="867"/>
    </location>
</feature>
<dbReference type="GO" id="GO:0008017">
    <property type="term" value="F:microtubule binding"/>
    <property type="evidence" value="ECO:0007669"/>
    <property type="project" value="InterPro"/>
</dbReference>
<dbReference type="PANTHER" id="PTHR47969">
    <property type="entry name" value="CHROMOSOME-ASSOCIATED KINESIN KIF4A-RELATED"/>
    <property type="match status" value="1"/>
</dbReference>
<dbReference type="InterPro" id="IPR027417">
    <property type="entry name" value="P-loop_NTPase"/>
</dbReference>
<dbReference type="GO" id="GO:0003777">
    <property type="term" value="F:microtubule motor activity"/>
    <property type="evidence" value="ECO:0007669"/>
    <property type="project" value="InterPro"/>
</dbReference>
<feature type="coiled-coil region" evidence="11">
    <location>
        <begin position="538"/>
        <end position="573"/>
    </location>
</feature>
<dbReference type="GO" id="GO:0005524">
    <property type="term" value="F:ATP binding"/>
    <property type="evidence" value="ECO:0007669"/>
    <property type="project" value="UniProtKB-UniRule"/>
</dbReference>
<evidence type="ECO:0000256" key="9">
    <source>
        <dbReference type="ARBA" id="ARBA00034704"/>
    </source>
</evidence>
<dbReference type="GO" id="GO:0005875">
    <property type="term" value="C:microtubule associated complex"/>
    <property type="evidence" value="ECO:0007669"/>
    <property type="project" value="TreeGrafter"/>
</dbReference>
<evidence type="ECO:0000313" key="15">
    <source>
        <dbReference type="Proteomes" id="UP001295684"/>
    </source>
</evidence>
<evidence type="ECO:0000256" key="1">
    <source>
        <dbReference type="ARBA" id="ARBA00004245"/>
    </source>
</evidence>